<dbReference type="AlphaFoldDB" id="A0A930UZL4"/>
<feature type="compositionally biased region" description="Low complexity" evidence="1">
    <location>
        <begin position="249"/>
        <end position="264"/>
    </location>
</feature>
<feature type="region of interest" description="Disordered" evidence="1">
    <location>
        <begin position="193"/>
        <end position="219"/>
    </location>
</feature>
<dbReference type="RefSeq" id="WP_194502128.1">
    <property type="nucleotide sequence ID" value="NZ_JADIVZ010000001.1"/>
</dbReference>
<protein>
    <submittedName>
        <fullName evidence="3">DUF3071 domain-containing protein</fullName>
    </submittedName>
</protein>
<proteinExistence type="predicted"/>
<dbReference type="Proteomes" id="UP000656804">
    <property type="component" value="Unassembled WGS sequence"/>
</dbReference>
<evidence type="ECO:0000259" key="2">
    <source>
        <dbReference type="Pfam" id="PF11268"/>
    </source>
</evidence>
<keyword evidence="4" id="KW-1185">Reference proteome</keyword>
<organism evidence="3 4">
    <name type="scientific">Nocardioides acrostichi</name>
    <dbReference type="NCBI Taxonomy" id="2784339"/>
    <lineage>
        <taxon>Bacteria</taxon>
        <taxon>Bacillati</taxon>
        <taxon>Actinomycetota</taxon>
        <taxon>Actinomycetes</taxon>
        <taxon>Propionibacteriales</taxon>
        <taxon>Nocardioidaceae</taxon>
        <taxon>Nocardioides</taxon>
    </lineage>
</organism>
<dbReference type="InterPro" id="IPR047682">
    <property type="entry name" value="SepH-like"/>
</dbReference>
<accession>A0A930UZL4</accession>
<gene>
    <name evidence="3" type="ORF">ISG29_04635</name>
</gene>
<reference evidence="3" key="1">
    <citation type="submission" date="2020-11" db="EMBL/GenBank/DDBJ databases">
        <title>Nocardioides sp. CBS4Y-1, whole genome shotgun sequence.</title>
        <authorList>
            <person name="Tuo L."/>
        </authorList>
    </citation>
    <scope>NUCLEOTIDE SEQUENCE</scope>
    <source>
        <strain evidence="3">CBS4Y-1</strain>
    </source>
</reference>
<comment type="caution">
    <text evidence="3">The sequence shown here is derived from an EMBL/GenBank/DDBJ whole genome shotgun (WGS) entry which is preliminary data.</text>
</comment>
<feature type="domain" description="DUF3071" evidence="2">
    <location>
        <begin position="1"/>
        <end position="168"/>
    </location>
</feature>
<evidence type="ECO:0000313" key="3">
    <source>
        <dbReference type="EMBL" id="MBF4160965.1"/>
    </source>
</evidence>
<sequence length="314" mass="33655">MAHLTLAGVSDDGSRLLLVSDAGGEFTLDLDARLRAACRGETSRLGQVEMTMSSALRPRDIQTRIRGGESPESVAEAAGTTVEKIMPYAGPVLAEREHMAERAQKGSLRRRSGEGARVLGEAVATHLRSLHAAAESVEWDAWRRDDGRWEVVAGFSTPERTGTARFTFDVPGNYALADEDDARWLVGEQVAAPAPAPHDDLAQVRQRRAAATDPTPEQPVAEQLTFEESLGADAPLEAFLEPAPEPEPGADATPVDPAAAATTETDTEASDRSEDPVSEEPQVEAPAARRPVRKSRGRASVPSWDEIMFGGSKD</sequence>
<dbReference type="NCBIfam" id="NF040712">
    <property type="entry name" value="SepH"/>
    <property type="match status" value="1"/>
</dbReference>
<feature type="region of interest" description="Disordered" evidence="1">
    <location>
        <begin position="240"/>
        <end position="314"/>
    </location>
</feature>
<dbReference type="Pfam" id="PF11268">
    <property type="entry name" value="DUF3071"/>
    <property type="match status" value="1"/>
</dbReference>
<evidence type="ECO:0000313" key="4">
    <source>
        <dbReference type="Proteomes" id="UP000656804"/>
    </source>
</evidence>
<dbReference type="InterPro" id="IPR021421">
    <property type="entry name" value="DUF3071"/>
</dbReference>
<name>A0A930UZL4_9ACTN</name>
<dbReference type="EMBL" id="JADIVZ010000001">
    <property type="protein sequence ID" value="MBF4160965.1"/>
    <property type="molecule type" value="Genomic_DNA"/>
</dbReference>
<evidence type="ECO:0000256" key="1">
    <source>
        <dbReference type="SAM" id="MobiDB-lite"/>
    </source>
</evidence>